<dbReference type="RefSeq" id="WP_309791954.1">
    <property type="nucleotide sequence ID" value="NZ_JAVDPW010000001.1"/>
</dbReference>
<organism evidence="3 4">
    <name type="scientific">Inquilinus ginsengisoli</name>
    <dbReference type="NCBI Taxonomy" id="363840"/>
    <lineage>
        <taxon>Bacteria</taxon>
        <taxon>Pseudomonadati</taxon>
        <taxon>Pseudomonadota</taxon>
        <taxon>Alphaproteobacteria</taxon>
        <taxon>Rhodospirillales</taxon>
        <taxon>Rhodospirillaceae</taxon>
        <taxon>Inquilinus</taxon>
    </lineage>
</organism>
<dbReference type="Pfam" id="PF11845">
    <property type="entry name" value="Tll0287-like"/>
    <property type="match status" value="1"/>
</dbReference>
<evidence type="ECO:0000313" key="4">
    <source>
        <dbReference type="Proteomes" id="UP001262410"/>
    </source>
</evidence>
<dbReference type="Proteomes" id="UP001262410">
    <property type="component" value="Unassembled WGS sequence"/>
</dbReference>
<comment type="caution">
    <text evidence="3">The sequence shown here is derived from an EMBL/GenBank/DDBJ whole genome shotgun (WGS) entry which is preliminary data.</text>
</comment>
<accession>A0ABU1JHD4</accession>
<proteinExistence type="predicted"/>
<keyword evidence="1" id="KW-0732">Signal</keyword>
<feature type="chain" id="PRO_5045174750" description="Tll0287-like domain-containing protein" evidence="1">
    <location>
        <begin position="20"/>
        <end position="243"/>
    </location>
</feature>
<dbReference type="InterPro" id="IPR021796">
    <property type="entry name" value="Tll0287-like_dom"/>
</dbReference>
<keyword evidence="4" id="KW-1185">Reference proteome</keyword>
<evidence type="ECO:0000256" key="1">
    <source>
        <dbReference type="SAM" id="SignalP"/>
    </source>
</evidence>
<protein>
    <recommendedName>
        <fullName evidence="2">Tll0287-like domain-containing protein</fullName>
    </recommendedName>
</protein>
<evidence type="ECO:0000259" key="2">
    <source>
        <dbReference type="Pfam" id="PF11845"/>
    </source>
</evidence>
<feature type="domain" description="Tll0287-like" evidence="2">
    <location>
        <begin position="87"/>
        <end position="240"/>
    </location>
</feature>
<gene>
    <name evidence="3" type="ORF">E9232_000515</name>
</gene>
<feature type="signal peptide" evidence="1">
    <location>
        <begin position="1"/>
        <end position="19"/>
    </location>
</feature>
<dbReference type="EMBL" id="JAVDPW010000001">
    <property type="protein sequence ID" value="MDR6288016.1"/>
    <property type="molecule type" value="Genomic_DNA"/>
</dbReference>
<reference evidence="3 4" key="1">
    <citation type="submission" date="2023-07" db="EMBL/GenBank/DDBJ databases">
        <title>Sorghum-associated microbial communities from plants grown in Nebraska, USA.</title>
        <authorList>
            <person name="Schachtman D."/>
        </authorList>
    </citation>
    <scope>NUCLEOTIDE SEQUENCE [LARGE SCALE GENOMIC DNA]</scope>
    <source>
        <strain evidence="3 4">584</strain>
    </source>
</reference>
<name>A0ABU1JHD4_9PROT</name>
<evidence type="ECO:0000313" key="3">
    <source>
        <dbReference type="EMBL" id="MDR6288016.1"/>
    </source>
</evidence>
<sequence length="243" mass="25637">MAALVLLGALAAGMPLGRAAMQDDVDTALSIAEFLRGARTVISAGQARINDPAVGDKGLSGDVVVDQAIQNVIKATGADPRQVDAGSEKGRLLAAMALAVKEVMDANQPLINQQGTGFKGFVPAVFARLVTEQFRRDQSGRAEIKVTAPPELVRNRRASPDAFETDIIRRKFQSPDWVKDSIYSEATTVAGRPATRVLVPEYYGAGCLACHGSPKGEIDITGYPKEGASQGDLGGVISITLFD</sequence>